<comment type="caution">
    <text evidence="11">The sequence shown here is derived from an EMBL/GenBank/DDBJ whole genome shotgun (WGS) entry which is preliminary data.</text>
</comment>
<feature type="coiled-coil region" evidence="9">
    <location>
        <begin position="319"/>
        <end position="346"/>
    </location>
</feature>
<dbReference type="PANTHER" id="PTHR18861:SF0">
    <property type="entry name" value="BRUCHPILOT, ISOFORM J"/>
    <property type="match status" value="1"/>
</dbReference>
<keyword evidence="4" id="KW-0770">Synapse</keyword>
<sequence>MEGDPQSPYHHRDRYRDQIAYSEDTHRGVSDRPRPASARDLSYGDMYDSGIHAHSSSPRINQIAYAENPGPLGLDGRSGSLDRRGELYGTLRGNFDTASDKLTKSTGRQQYTLKSLNSNPGLSAVLGSGGQTGRRAHSYDMDLEKQGLADYNSLLAAAGVGTNPNIYGNPPTQLLDYSGLTAPTLSSLGGLDYASLQRAAYPTIQPALLNFAAASDITTLQRECLRLQHELDITREKLNACTTSIRTFWSPELKRERSMRKEENAKYAILADHLHQLQLEKQTMLETLHNMEEDLRRERDIRIRGRFSSDHGREHLSELDLAKRQVDELTLENKQLKKAVEEADRRTSNVKTSLTATEESLRRLIEAVKAGKAATAAGVPTSETGGSTGVAAAAAAVDASGASNIRLERIESDRAEISRLRHQLNEACTRGSDAERQLVDRNFEFSRLKEEFTALLQDHRQLKQENDSLRQDVRQTQTLQSIVDTKESKIMTLENEIRLLEDEITRLRDDGLITPNTSTSSGIDDLDKTLQTFRSNERLLKSKIEMLNGEISKRDCEIYTLQSRLEMTDKQHQDQTHHINVLKEQVKTREHKIAMLTADTEDFRKRLKEKETQLEKKTKALANAQTSKRQLETELAELKDQLDIKERKISLLQRKIENLEDLLNDKDTQLAASKARLTRISSERAGVEGVRAAIEESLKEREVLSERLKEARARGESPGLDEIDAQKRIVAELRSRLESVQREADEKASKLLELREELGELRTGRYKHESEVSQLQSQLNQQASEMATLQIEKQMQHKQISSEYELKYNQRITELENQVNHYVENNSKLQSEIDRLIRTLDNEKYEREKQMHEMQEELRESQNNLSSLKRSQQTERKKQTQLLEEARQREDNAHSDVEILKGIMSEKDSRIRELEQALRESVRLTAEREIYASGRDDETRHLEQQLREMRTNLEQLQRERNNLSAQLATVQEELSDRENQLKTLEQECFQNYLPELEKLRRANHEANMRVAAMVKLTQGREHTLTDQDRAALSGIPLFPNLASSGGWSVTGVGGPTSSRLLTGSGGYLGAYHSGGTTSPHLAGSAFQLIGNSSSALAAAAGGRASVPGQPIPSPDVVMLTRMLQDKENTIQQHLHELTHLRFQNSELEIRLKATQRELEAKSTRLSILEAAQYSALSRIEASGPSPTGLSNEITQLRKANQDLSVKLAQLQMDLDDRERQLRAMDRLQSTTRSTTDFSEMAMLRRELVTVKAEKETEILSLNSQLEKTKAERDETNNKLKEVTNALAEKSNQLRLTEAEKDKELMDREALQKKYEVVLTQLGDKTDKVQYMENEMSKQAEEVRRQKAELDDMRHHSTYLQNTIQERENRIEAVEKESSKLRDELVSVKKQLSNLEAEVKGLQEELAYREERLRQLQTQHTDEMSRLRSANQEQATRNSHLEMKLDEKEHELKTQSSELRRHSDEIARLQASIEEYTNRLAVSQKRVEERELRLKKLENENHDLLDEIHGLRKGNTDLESQVDSLRQRLLDRQDRPGSVGPSAAMSPPIRTHQSVYGSSSTTMNQELERVRKQYTETKSLQEQTQKALEDAQIQYDQMTVQRNTLRTQLEQEIAKRAMLEEKLRASDDQWKVRVSQAENSEQSRQATLQLNELRNELERKEAQITCLNKELERVQTSSALRDRLPDATNQQLLLADLQVRLRQVTEERDQAKDQLAAAVSHTESTYLETQQQLLLEKQTLHQQVANLTQTAQNATSEADRYQREARQASARVQQLSRQLQETQNNCDSIARQRDSLRDQLDQLKRTPGRSGSSALSSVANLFGTGGGTSYSARPASAGPGSYETFGGYGTMGSTSQLSRELDRLHREHELTLQQLRTTQEAEEMSRNEMNRIKQELEQMKQEVEQQKVRLKELEQQKQSLESEMVRIQREESDKAQQQQRELREKLQWTEQQLNEKTSHVENLSHQLNSTRQYCGELEQNVNQITQRLNTAESRTQSQLNDLQQYQQLQTEYNVLRNEIQGKNSEIQRLTIQLDQVNREYQNQQHQLEQMTIELSTTQANLTQVKQEAQQWQQQQQQQQQQASAMGARRPGTDNATRETGRETIQLLQTEIIEAAHNRQEMEKHLDELQNELCATRNELDEKTRLLRSLEENQLKQQNEMIASLQRELQVARAQVEELGGSTEPGASGKASPLKIEIDSLKRELTKREDTIARLERECQEKHVRRIEAMQAQLRRFEEEAANLNKVLDEQRAGLEERDRLIRQLRSNQAQASTVELEKLRNEHAHCKEQFEQQQKRISTLAEQIESQSDEILAIKLEALTASLCEKEANIALMELTAPKNAASNQALEKLRTERDQLQIQQRQLSNTRAMLAEERKMRK</sequence>
<feature type="compositionally biased region" description="Basic and acidic residues" evidence="10">
    <location>
        <begin position="1756"/>
        <end position="1765"/>
    </location>
</feature>
<feature type="compositionally biased region" description="Polar residues" evidence="10">
    <location>
        <begin position="1769"/>
        <end position="1786"/>
    </location>
</feature>
<keyword evidence="7" id="KW-0966">Cell projection</keyword>
<accession>A0A4E0S0A4</accession>
<feature type="region of interest" description="Disordered" evidence="10">
    <location>
        <begin position="1750"/>
        <end position="1790"/>
    </location>
</feature>
<dbReference type="PANTHER" id="PTHR18861">
    <property type="entry name" value="ELKS/RAB6-INTERACTING/CAST PROTEIN"/>
    <property type="match status" value="1"/>
</dbReference>
<dbReference type="Gene3D" id="1.20.5.340">
    <property type="match status" value="1"/>
</dbReference>
<comment type="subcellular location">
    <subcellularLocation>
        <location evidence="1">Cytoplasm</location>
        <location evidence="1">Cytoskeleton</location>
    </subcellularLocation>
    <subcellularLocation>
        <location evidence="8">Presynapse</location>
    </subcellularLocation>
</comment>
<name>A0A4E0S0A4_FASHE</name>
<feature type="region of interest" description="Disordered" evidence="10">
    <location>
        <begin position="1"/>
        <end position="43"/>
    </location>
</feature>
<proteinExistence type="predicted"/>
<feature type="compositionally biased region" description="Polar residues" evidence="10">
    <location>
        <begin position="861"/>
        <end position="871"/>
    </location>
</feature>
<keyword evidence="5 9" id="KW-0175">Coiled coil</keyword>
<feature type="coiled-coil region" evidence="9">
    <location>
        <begin position="1137"/>
        <end position="1227"/>
    </location>
</feature>
<feature type="region of interest" description="Disordered" evidence="10">
    <location>
        <begin position="847"/>
        <end position="893"/>
    </location>
</feature>
<evidence type="ECO:0000256" key="10">
    <source>
        <dbReference type="SAM" id="MobiDB-lite"/>
    </source>
</evidence>
<dbReference type="GO" id="GO:0048167">
    <property type="term" value="P:regulation of synaptic plasticity"/>
    <property type="evidence" value="ECO:0007669"/>
    <property type="project" value="TreeGrafter"/>
</dbReference>
<dbReference type="Proteomes" id="UP000230066">
    <property type="component" value="Unassembled WGS sequence"/>
</dbReference>
<feature type="coiled-coil region" evidence="9">
    <location>
        <begin position="2339"/>
        <end position="2373"/>
    </location>
</feature>
<evidence type="ECO:0000313" key="11">
    <source>
        <dbReference type="EMBL" id="THD25402.1"/>
    </source>
</evidence>
<reference evidence="11" key="1">
    <citation type="submission" date="2019-03" db="EMBL/GenBank/DDBJ databases">
        <title>Improved annotation for the trematode Fasciola hepatica.</title>
        <authorList>
            <person name="Choi Y.-J."/>
            <person name="Martin J."/>
            <person name="Mitreva M."/>
        </authorList>
    </citation>
    <scope>NUCLEOTIDE SEQUENCE [LARGE SCALE GENOMIC DNA]</scope>
</reference>
<keyword evidence="12" id="KW-1185">Reference proteome</keyword>
<feature type="coiled-coil region" evidence="9">
    <location>
        <begin position="939"/>
        <end position="987"/>
    </location>
</feature>
<dbReference type="Gene3D" id="1.10.287.1490">
    <property type="match status" value="3"/>
</dbReference>
<evidence type="ECO:0000256" key="7">
    <source>
        <dbReference type="ARBA" id="ARBA00023273"/>
    </source>
</evidence>
<dbReference type="GO" id="GO:0098882">
    <property type="term" value="F:structural constituent of presynaptic active zone"/>
    <property type="evidence" value="ECO:0007669"/>
    <property type="project" value="TreeGrafter"/>
</dbReference>
<evidence type="ECO:0000313" key="12">
    <source>
        <dbReference type="Proteomes" id="UP000230066"/>
    </source>
</evidence>
<organism evidence="11 12">
    <name type="scientific">Fasciola hepatica</name>
    <name type="common">Liver fluke</name>
    <dbReference type="NCBI Taxonomy" id="6192"/>
    <lineage>
        <taxon>Eukaryota</taxon>
        <taxon>Metazoa</taxon>
        <taxon>Spiralia</taxon>
        <taxon>Lophotrochozoa</taxon>
        <taxon>Platyhelminthes</taxon>
        <taxon>Trematoda</taxon>
        <taxon>Digenea</taxon>
        <taxon>Plagiorchiida</taxon>
        <taxon>Echinostomata</taxon>
        <taxon>Echinostomatoidea</taxon>
        <taxon>Fasciolidae</taxon>
        <taxon>Fasciola</taxon>
    </lineage>
</organism>
<keyword evidence="2" id="KW-0963">Cytoplasm</keyword>
<evidence type="ECO:0000256" key="6">
    <source>
        <dbReference type="ARBA" id="ARBA00023212"/>
    </source>
</evidence>
<dbReference type="Pfam" id="PF10174">
    <property type="entry name" value="Cast"/>
    <property type="match status" value="1"/>
</dbReference>
<gene>
    <name evidence="11" type="ORF">D915_003647</name>
</gene>
<feature type="compositionally biased region" description="Basic and acidic residues" evidence="10">
    <location>
        <begin position="23"/>
        <end position="34"/>
    </location>
</feature>
<keyword evidence="3" id="KW-0597">Phosphoprotein</keyword>
<evidence type="ECO:0000256" key="5">
    <source>
        <dbReference type="ARBA" id="ARBA00023054"/>
    </source>
</evidence>
<dbReference type="EMBL" id="JXXN02001157">
    <property type="protein sequence ID" value="THD25402.1"/>
    <property type="molecule type" value="Genomic_DNA"/>
</dbReference>
<feature type="region of interest" description="Disordered" evidence="10">
    <location>
        <begin position="2073"/>
        <end position="2097"/>
    </location>
</feature>
<feature type="compositionally biased region" description="Polar residues" evidence="10">
    <location>
        <begin position="1550"/>
        <end position="1561"/>
    </location>
</feature>
<evidence type="ECO:0000256" key="8">
    <source>
        <dbReference type="ARBA" id="ARBA00034106"/>
    </source>
</evidence>
<dbReference type="GO" id="GO:0007274">
    <property type="term" value="P:neuromuscular synaptic transmission"/>
    <property type="evidence" value="ECO:0007669"/>
    <property type="project" value="TreeGrafter"/>
</dbReference>
<feature type="coiled-coil region" evidence="9">
    <location>
        <begin position="407"/>
        <end position="510"/>
    </location>
</feature>
<evidence type="ECO:0000256" key="4">
    <source>
        <dbReference type="ARBA" id="ARBA00023018"/>
    </source>
</evidence>
<keyword evidence="6" id="KW-0206">Cytoskeleton</keyword>
<feature type="compositionally biased region" description="Basic and acidic residues" evidence="10">
    <location>
        <begin position="872"/>
        <end position="893"/>
    </location>
</feature>
<feature type="region of interest" description="Disordered" evidence="10">
    <location>
        <begin position="1531"/>
        <end position="1561"/>
    </location>
</feature>
<protein>
    <submittedName>
        <fullName evidence="11">ERC protein 2</fullName>
    </submittedName>
</protein>
<evidence type="ECO:0000256" key="2">
    <source>
        <dbReference type="ARBA" id="ARBA00022490"/>
    </source>
</evidence>
<evidence type="ECO:0000256" key="1">
    <source>
        <dbReference type="ARBA" id="ARBA00004245"/>
    </source>
</evidence>
<feature type="compositionally biased region" description="Basic and acidic residues" evidence="10">
    <location>
        <begin position="847"/>
        <end position="860"/>
    </location>
</feature>
<dbReference type="SUPFAM" id="SSF57997">
    <property type="entry name" value="Tropomyosin"/>
    <property type="match status" value="2"/>
</dbReference>
<evidence type="ECO:0000256" key="9">
    <source>
        <dbReference type="SAM" id="Coils"/>
    </source>
</evidence>
<dbReference type="GO" id="GO:0048788">
    <property type="term" value="C:cytoskeleton of presynaptic active zone"/>
    <property type="evidence" value="ECO:0007669"/>
    <property type="project" value="TreeGrafter"/>
</dbReference>
<dbReference type="GO" id="GO:0030424">
    <property type="term" value="C:axon"/>
    <property type="evidence" value="ECO:0007669"/>
    <property type="project" value="UniProtKB-SubCell"/>
</dbReference>
<evidence type="ECO:0000256" key="3">
    <source>
        <dbReference type="ARBA" id="ARBA00022553"/>
    </source>
</evidence>
<dbReference type="InterPro" id="IPR019323">
    <property type="entry name" value="ELKS/CAST"/>
</dbReference>